<dbReference type="GO" id="GO:0031122">
    <property type="term" value="P:cytoplasmic microtubule organization"/>
    <property type="evidence" value="ECO:0007669"/>
    <property type="project" value="TreeGrafter"/>
</dbReference>
<dbReference type="InterPro" id="IPR045172">
    <property type="entry name" value="TBCB_Ubl"/>
</dbReference>
<dbReference type="GO" id="GO:0007023">
    <property type="term" value="P:post-chaperonin tubulin folding pathway"/>
    <property type="evidence" value="ECO:0007669"/>
    <property type="project" value="InterPro"/>
</dbReference>
<dbReference type="InterPro" id="IPR000938">
    <property type="entry name" value="CAP-Gly_domain"/>
</dbReference>
<evidence type="ECO:0000259" key="5">
    <source>
        <dbReference type="PROSITE" id="PS50245"/>
    </source>
</evidence>
<dbReference type="InterPro" id="IPR029071">
    <property type="entry name" value="Ubiquitin-like_domsf"/>
</dbReference>
<dbReference type="InParanoid" id="A0A6L2PF21"/>
<dbReference type="GO" id="GO:0035371">
    <property type="term" value="C:microtubule plus-end"/>
    <property type="evidence" value="ECO:0007669"/>
    <property type="project" value="TreeGrafter"/>
</dbReference>
<protein>
    <recommendedName>
        <fullName evidence="5">CAP-Gly domain-containing protein</fullName>
    </recommendedName>
</protein>
<dbReference type="InterPro" id="IPR036859">
    <property type="entry name" value="CAP-Gly_dom_sf"/>
</dbReference>
<dbReference type="SMART" id="SM01052">
    <property type="entry name" value="CAP_GLY"/>
    <property type="match status" value="1"/>
</dbReference>
<comment type="similarity">
    <text evidence="4">Belongs to the TBCB family.</text>
</comment>
<evidence type="ECO:0000256" key="3">
    <source>
        <dbReference type="ARBA" id="ARBA00023186"/>
    </source>
</evidence>
<name>A0A6L2PF21_COPFO</name>
<evidence type="ECO:0000256" key="4">
    <source>
        <dbReference type="ARBA" id="ARBA00025779"/>
    </source>
</evidence>
<dbReference type="PROSITE" id="PS50245">
    <property type="entry name" value="CAP_GLY_2"/>
    <property type="match status" value="1"/>
</dbReference>
<dbReference type="SUPFAM" id="SSF74924">
    <property type="entry name" value="Cap-Gly domain"/>
    <property type="match status" value="1"/>
</dbReference>
<evidence type="ECO:0000313" key="6">
    <source>
        <dbReference type="EMBL" id="GFG28717.1"/>
    </source>
</evidence>
<keyword evidence="7" id="KW-1185">Reference proteome</keyword>
<evidence type="ECO:0000256" key="2">
    <source>
        <dbReference type="ARBA" id="ARBA00022490"/>
    </source>
</evidence>
<dbReference type="FunFam" id="2.30.30.190:FF:000013">
    <property type="entry name" value="Tubulin-folding cofactor B"/>
    <property type="match status" value="1"/>
</dbReference>
<dbReference type="InterPro" id="IPR000626">
    <property type="entry name" value="Ubiquitin-like_dom"/>
</dbReference>
<dbReference type="Pfam" id="PF14560">
    <property type="entry name" value="Ubiquitin_2"/>
    <property type="match status" value="1"/>
</dbReference>
<keyword evidence="3" id="KW-0143">Chaperone</keyword>
<dbReference type="GO" id="GO:0051010">
    <property type="term" value="F:microtubule plus-end binding"/>
    <property type="evidence" value="ECO:0007669"/>
    <property type="project" value="TreeGrafter"/>
</dbReference>
<dbReference type="FunCoup" id="A0A6L2PF21">
    <property type="interactions" value="1079"/>
</dbReference>
<gene>
    <name evidence="6" type="ORF">Cfor_05998</name>
</gene>
<dbReference type="Gene3D" id="3.10.20.90">
    <property type="entry name" value="Phosphatidylinositol 3-kinase Catalytic Subunit, Chain A, domain 1"/>
    <property type="match status" value="1"/>
</dbReference>
<dbReference type="Proteomes" id="UP000502823">
    <property type="component" value="Unassembled WGS sequence"/>
</dbReference>
<dbReference type="OrthoDB" id="5295208at2759"/>
<dbReference type="GO" id="GO:0043014">
    <property type="term" value="F:alpha-tubulin binding"/>
    <property type="evidence" value="ECO:0007669"/>
    <property type="project" value="InterPro"/>
</dbReference>
<accession>A0A6L2PF21</accession>
<sequence>MADFSPNYAKFTITTSRQQDAVLERRFDRNITIANLKGKLELLTGGNASTMKIELYAKDNVYVGTCDNDEACLGSYAAHDEMRLHVVDIFAQKKEFEDVSKVEKFELSVEEYSKRTGTVRSFLEHNKLGKYDAEEMKQKEEVKRQEMEADETAAKDIKVGDRCEVRVPGQPVRRATVMFIGTVDFSKGWWIGVRYDEPLGKNDGTVEGKRYFECYPKYGGFVKPIYVIVGDFPEETLDIEEEL</sequence>
<feature type="domain" description="CAP-Gly" evidence="5">
    <location>
        <begin position="181"/>
        <end position="223"/>
    </location>
</feature>
<evidence type="ECO:0000256" key="1">
    <source>
        <dbReference type="ARBA" id="ARBA00004496"/>
    </source>
</evidence>
<comment type="caution">
    <text evidence="6">The sequence shown here is derived from an EMBL/GenBank/DDBJ whole genome shotgun (WGS) entry which is preliminary data.</text>
</comment>
<comment type="subcellular location">
    <subcellularLocation>
        <location evidence="1">Cytoplasm</location>
    </subcellularLocation>
</comment>
<dbReference type="SUPFAM" id="SSF54236">
    <property type="entry name" value="Ubiquitin-like"/>
    <property type="match status" value="1"/>
</dbReference>
<dbReference type="PANTHER" id="PTHR18916">
    <property type="entry name" value="DYNACTIN 1-RELATED MICROTUBULE-BINDING"/>
    <property type="match status" value="1"/>
</dbReference>
<evidence type="ECO:0000313" key="7">
    <source>
        <dbReference type="Proteomes" id="UP000502823"/>
    </source>
</evidence>
<proteinExistence type="inferred from homology"/>
<dbReference type="Pfam" id="PF01302">
    <property type="entry name" value="CAP_GLY"/>
    <property type="match status" value="1"/>
</dbReference>
<keyword evidence="2" id="KW-0963">Cytoplasm</keyword>
<dbReference type="PROSITE" id="PS00845">
    <property type="entry name" value="CAP_GLY_1"/>
    <property type="match status" value="1"/>
</dbReference>
<dbReference type="GO" id="GO:0005634">
    <property type="term" value="C:nucleus"/>
    <property type="evidence" value="ECO:0007669"/>
    <property type="project" value="TreeGrafter"/>
</dbReference>
<reference evidence="7" key="1">
    <citation type="submission" date="2020-01" db="EMBL/GenBank/DDBJ databases">
        <title>Draft genome sequence of the Termite Coptotermes fromosanus.</title>
        <authorList>
            <person name="Itakura S."/>
            <person name="Yosikawa Y."/>
            <person name="Umezawa K."/>
        </authorList>
    </citation>
    <scope>NUCLEOTIDE SEQUENCE [LARGE SCALE GENOMIC DNA]</scope>
</reference>
<dbReference type="AlphaFoldDB" id="A0A6L2PF21"/>
<dbReference type="Gene3D" id="2.30.30.190">
    <property type="entry name" value="CAP Gly-rich-like domain"/>
    <property type="match status" value="1"/>
</dbReference>
<dbReference type="GO" id="GO:0005829">
    <property type="term" value="C:cytosol"/>
    <property type="evidence" value="ECO:0007669"/>
    <property type="project" value="UniProtKB-ARBA"/>
</dbReference>
<dbReference type="GO" id="GO:0007021">
    <property type="term" value="P:tubulin complex assembly"/>
    <property type="evidence" value="ECO:0007669"/>
    <property type="project" value="InterPro"/>
</dbReference>
<dbReference type="PANTHER" id="PTHR18916:SF85">
    <property type="entry name" value="TUBULIN-FOLDING COFACTOR B"/>
    <property type="match status" value="1"/>
</dbReference>
<dbReference type="GO" id="GO:0005938">
    <property type="term" value="C:cell cortex"/>
    <property type="evidence" value="ECO:0007669"/>
    <property type="project" value="TreeGrafter"/>
</dbReference>
<organism evidence="6 7">
    <name type="scientific">Coptotermes formosanus</name>
    <name type="common">Formosan subterranean termite</name>
    <dbReference type="NCBI Taxonomy" id="36987"/>
    <lineage>
        <taxon>Eukaryota</taxon>
        <taxon>Metazoa</taxon>
        <taxon>Ecdysozoa</taxon>
        <taxon>Arthropoda</taxon>
        <taxon>Hexapoda</taxon>
        <taxon>Insecta</taxon>
        <taxon>Pterygota</taxon>
        <taxon>Neoptera</taxon>
        <taxon>Polyneoptera</taxon>
        <taxon>Dictyoptera</taxon>
        <taxon>Blattodea</taxon>
        <taxon>Blattoidea</taxon>
        <taxon>Termitoidae</taxon>
        <taxon>Rhinotermitidae</taxon>
        <taxon>Coptotermes</taxon>
    </lineage>
</organism>
<dbReference type="EMBL" id="BLKM01000078">
    <property type="protein sequence ID" value="GFG28717.1"/>
    <property type="molecule type" value="Genomic_DNA"/>
</dbReference>
<dbReference type="CDD" id="cd01789">
    <property type="entry name" value="Ubl_TBCB"/>
    <property type="match status" value="1"/>
</dbReference>